<dbReference type="PANTHER" id="PTHR46246">
    <property type="entry name" value="GUANOSINE-3',5'-BIS(DIPHOSPHATE) 3'-PYROPHOSPHOHYDROLASE MESH1"/>
    <property type="match status" value="1"/>
</dbReference>
<evidence type="ECO:0000259" key="2">
    <source>
        <dbReference type="SMART" id="SM00471"/>
    </source>
</evidence>
<sequence>MEKKVLEFARKAHGTQQRKYSEEAYIEHPIRVAGLVKSVTHTSEMICAAYLHDVVEDTPVSLQDIERKFGRKTASLVEELTDEYEKKNHPHLNRRQRKQKEVERQAGMSPEAKTIKLADVIDNTRDILKNDPGFARKYIPEMEALTEALQGGDFKLLMRACFEVQRGIIQLRKP</sequence>
<dbReference type="PANTHER" id="PTHR46246:SF1">
    <property type="entry name" value="GUANOSINE-3',5'-BIS(DIPHOSPHATE) 3'-PYROPHOSPHOHYDROLASE MESH1"/>
    <property type="match status" value="1"/>
</dbReference>
<dbReference type="AlphaFoldDB" id="A0A1I5B7T9"/>
<name>A0A1I5B7T9_9FLAO</name>
<gene>
    <name evidence="3" type="ORF">SAMN05660413_02240</name>
</gene>
<organism evidence="3 4">
    <name type="scientific">Salegentibacter flavus</name>
    <dbReference type="NCBI Taxonomy" id="287099"/>
    <lineage>
        <taxon>Bacteria</taxon>
        <taxon>Pseudomonadati</taxon>
        <taxon>Bacteroidota</taxon>
        <taxon>Flavobacteriia</taxon>
        <taxon>Flavobacteriales</taxon>
        <taxon>Flavobacteriaceae</taxon>
        <taxon>Salegentibacter</taxon>
    </lineage>
</organism>
<evidence type="ECO:0000313" key="3">
    <source>
        <dbReference type="EMBL" id="SFN70766.1"/>
    </source>
</evidence>
<keyword evidence="4" id="KW-1185">Reference proteome</keyword>
<proteinExistence type="predicted"/>
<feature type="domain" description="HD/PDEase" evidence="2">
    <location>
        <begin position="21"/>
        <end position="133"/>
    </location>
</feature>
<dbReference type="STRING" id="287099.SAMN05660413_02240"/>
<dbReference type="InterPro" id="IPR052194">
    <property type="entry name" value="MESH1"/>
</dbReference>
<dbReference type="OrthoDB" id="9802385at2"/>
<protein>
    <submittedName>
        <fullName evidence="3">HD domain-containing protein</fullName>
    </submittedName>
</protein>
<dbReference type="Proteomes" id="UP000199153">
    <property type="component" value="Unassembled WGS sequence"/>
</dbReference>
<dbReference type="EMBL" id="FOVL01000013">
    <property type="protein sequence ID" value="SFN70766.1"/>
    <property type="molecule type" value="Genomic_DNA"/>
</dbReference>
<evidence type="ECO:0000256" key="1">
    <source>
        <dbReference type="SAM" id="MobiDB-lite"/>
    </source>
</evidence>
<dbReference type="CDD" id="cd00077">
    <property type="entry name" value="HDc"/>
    <property type="match status" value="1"/>
</dbReference>
<dbReference type="SUPFAM" id="SSF109604">
    <property type="entry name" value="HD-domain/PDEase-like"/>
    <property type="match status" value="1"/>
</dbReference>
<dbReference type="Pfam" id="PF13328">
    <property type="entry name" value="HD_4"/>
    <property type="match status" value="1"/>
</dbReference>
<reference evidence="3 4" key="1">
    <citation type="submission" date="2016-10" db="EMBL/GenBank/DDBJ databases">
        <authorList>
            <person name="de Groot N.N."/>
        </authorList>
    </citation>
    <scope>NUCLEOTIDE SEQUENCE [LARGE SCALE GENOMIC DNA]</scope>
    <source>
        <strain evidence="3 4">DSM 17794</strain>
    </source>
</reference>
<feature type="compositionally biased region" description="Basic residues" evidence="1">
    <location>
        <begin position="88"/>
        <end position="98"/>
    </location>
</feature>
<dbReference type="SMART" id="SM00471">
    <property type="entry name" value="HDc"/>
    <property type="match status" value="1"/>
</dbReference>
<accession>A0A1I5B7T9</accession>
<dbReference type="GO" id="GO:0008893">
    <property type="term" value="F:guanosine-3',5'-bis(diphosphate) 3'-diphosphatase activity"/>
    <property type="evidence" value="ECO:0007669"/>
    <property type="project" value="TreeGrafter"/>
</dbReference>
<dbReference type="RefSeq" id="WP_093409588.1">
    <property type="nucleotide sequence ID" value="NZ_FOVL01000013.1"/>
</dbReference>
<dbReference type="Gene3D" id="1.10.3210.10">
    <property type="entry name" value="Hypothetical protein af1432"/>
    <property type="match status" value="1"/>
</dbReference>
<evidence type="ECO:0000313" key="4">
    <source>
        <dbReference type="Proteomes" id="UP000199153"/>
    </source>
</evidence>
<feature type="region of interest" description="Disordered" evidence="1">
    <location>
        <begin position="84"/>
        <end position="109"/>
    </location>
</feature>
<dbReference type="InterPro" id="IPR003607">
    <property type="entry name" value="HD/PDEase_dom"/>
</dbReference>